<dbReference type="PROSITE" id="PS51198">
    <property type="entry name" value="UVRD_HELICASE_ATP_BIND"/>
    <property type="match status" value="1"/>
</dbReference>
<feature type="binding site" evidence="5">
    <location>
        <begin position="502"/>
        <end position="509"/>
    </location>
    <ligand>
        <name>ATP</name>
        <dbReference type="ChEBI" id="CHEBI:30616"/>
    </ligand>
</feature>
<evidence type="ECO:0000259" key="7">
    <source>
        <dbReference type="PROSITE" id="PS51198"/>
    </source>
</evidence>
<keyword evidence="1 5" id="KW-0547">Nucleotide-binding</keyword>
<dbReference type="PANTHER" id="PTHR21529">
    <property type="entry name" value="MAMMARY TURMOR VIRUS RECEPTOR HOMOLOG 1, 2 MTVR1, 2"/>
    <property type="match status" value="1"/>
</dbReference>
<dbReference type="InterPro" id="IPR014017">
    <property type="entry name" value="DNA_helicase_UvrD-like_C"/>
</dbReference>
<organism evidence="8 9">
    <name type="scientific">Coprinopsis marcescibilis</name>
    <name type="common">Agaric fungus</name>
    <name type="synonym">Psathyrella marcescibilis</name>
    <dbReference type="NCBI Taxonomy" id="230819"/>
    <lineage>
        <taxon>Eukaryota</taxon>
        <taxon>Fungi</taxon>
        <taxon>Dikarya</taxon>
        <taxon>Basidiomycota</taxon>
        <taxon>Agaricomycotina</taxon>
        <taxon>Agaricomycetes</taxon>
        <taxon>Agaricomycetidae</taxon>
        <taxon>Agaricales</taxon>
        <taxon>Agaricineae</taxon>
        <taxon>Psathyrellaceae</taxon>
        <taxon>Coprinopsis</taxon>
    </lineage>
</organism>
<dbReference type="Pfam" id="PF00580">
    <property type="entry name" value="UvrD-helicase"/>
    <property type="match status" value="1"/>
</dbReference>
<keyword evidence="9" id="KW-1185">Reference proteome</keyword>
<accession>A0A5C3KP72</accession>
<dbReference type="Gene3D" id="3.40.50.300">
    <property type="entry name" value="P-loop containing nucleotide triphosphate hydrolases"/>
    <property type="match status" value="2"/>
</dbReference>
<dbReference type="SUPFAM" id="SSF48452">
    <property type="entry name" value="TPR-like"/>
    <property type="match status" value="1"/>
</dbReference>
<evidence type="ECO:0000256" key="1">
    <source>
        <dbReference type="ARBA" id="ARBA00022741"/>
    </source>
</evidence>
<sequence>MATIQGLPYDLLSSLKQQTSSVEDISCFLDDLNPTWPYTHSPELMLRELADFSPPYHHILELVLSYGSWADFLANWLLRTWPQSIVEGSIHGTVLLRLLDFFYFEGLPLETALVPSLSRDRSFVDNALKACLFLTDFCHMSSNPTGSFVVNNDGKHARKKSTQGEPKRSLAQNKKSAEDPIGLISRALNIDLPTSPEEAESTSLALVYKLKSILDKYLKILQSNRVNEVVVRLFVVASSDGAGDSARPKPTVYKINTNVDIPQNPASAIVFSQPLKAALYFDSVFGFGHWEIRIEERGIRDIRSAFKEDRKKYKIIMKKIKELSNAHFSDDNQKRLNSGGESVPVYEAKMTKDLRLVYQIDCVSEYNAEIGTRDRQVIKVFGIYTHTQLNRLWESLGYQLAGSRGREYLNRCKFRQKNREGTLVVPAVFPPEEDIVDRVTVPELPKEDLEELHQIISLGKYVTFTQELRNSILADLDVAHVFNLSPNEMEIIEHTFSCFVIGRSGTGKTTTMLFKMLGLERTFSMVEEVGSPRPRQIFVTQARILASRVEEYFMKLLSSLKVEGMTDVELKQFATSQKALTTTNANDEILVDEDDDVLWKSSLPRRFSELQDEHFPLFLTFERLVQMIAADFHANEALPLSSRRMFQSFLSTNGGMLTYPTFLTQYWPHLPQNLTRNLDPSLVFSEIVGVIKGSEESLSCTKGYLDEKEYQSLSERANYLFASQRGTIYSLFVKYMALKREQGHYDAADRTHRILEVFDSIGVPGTKVDFLYVDEAQDNMLIDAMLLRSICKNPDGLFWAGDTAQTIAIGNSFRFEDLKAFLHRLEARRDARSASGPLQPQLRPPPTFSLSTNYRSHGGIVSCAHSVIELITDLWPNSLDKMAPEKGLVDGLRPFFFSGFHSDAIKLADFLMGGHVGERIEFGARQCIIVRTEAAKLKLRQEVGDIGVILTLYDSKGLEFDDVLLYQFFEDSTVDSNRWRVLDNFSGKSPAPTFDKIRHAGLCSELKFLYVAITRARKKLWIFDTSNKAEPVKDLWMSKSLVDHFESNSWKDLPRFTVSSSCDEWKESGKKFFKNKNYSEAARCFKRAGLQRHVDIAQAYQMRKDAQKLTHHEVRRKSFNVAAEAFLECTKKATNAHEHRIFWHNVAGCFESILEFAKSANAYQEAGEHDSALKMYQKAGMFDEGVKIIKDAQERRKSMNTDVVEHFKNVAKLFYFKDKEVEKAKDLFVSQEEQLTYLEENDFLDESRAMVLEQLGRKQEAAQVHLDEGRVLDAIRLYVADGAYEKAREHIFKGLWRMLPFGSSITPGTIADVSGLLQAASGLEQSLSESDKDQIAMFRAIHDSNLSKLVVLGRHFLNRGEMASALLCFNHRFNSRVFPSVKSLVNTQLAELLADFLEVCIILRSLAENLKPEKKEIQRLFAFEPLSGSENTFSLTPGTWLLSHLVRPSSLSQHRTTFSSRELVGGLREGILKEIAATITRENEECRVALAFTPCLRYVVTGGHCRYEKCRLQHLSRQSLTEDWLIAQMRIHLQQVSICQLMESISPELGGGRGNRRFWLNRLYHTLNPPSYHLGSWSKAAISKIPEAQRSSLVIKTWCRELLNGQGGTYVELELSSIYQAAELCFHLDRQEARRYVHQSRVHERLRRERVFHRNGPNFSKIFVIPELFWSMNPSYPTFIRGGIMFVRHVLDKELSLDVNILCNFLDYLSGSAVLAYYRFSWHNIMLPRSLFQVLLRRIPPGMIQEHHFPSVAHLMDLLHRVLRLLATGENAGHLFFERKSINPVQVRSLFVPRICRTMCLIGYNIADEALRLRILTQMQPLKQLEAHSSYAQYWRATSWRDVLHAIWNSTADSPLDDLVHLWATNRPKPLNPPPRRVTRVYFNRVVDISHLLSNRSPPPPSNVSGVKQMVHNAGPMHDSTRYAPGTVMTGDDRPSKNVEDQLEDDPSSTESVEVALSSDGLDQTAGGLAAPETRPTEAISPELLAAGQVFEKAYRKLLRHRSSPKMSSREAAYHNHFELCLERSKAIQWPVGSVYKPRYLGVVPHVLLCLQLALEYLNQEKAAVKEGIKKARHTELEKAQERYENAV</sequence>
<proteinExistence type="predicted"/>
<dbReference type="GO" id="GO:0004386">
    <property type="term" value="F:helicase activity"/>
    <property type="evidence" value="ECO:0007669"/>
    <property type="project" value="UniProtKB-UniRule"/>
</dbReference>
<dbReference type="Pfam" id="PF13361">
    <property type="entry name" value="UvrD_C"/>
    <property type="match status" value="1"/>
</dbReference>
<dbReference type="Proteomes" id="UP000307440">
    <property type="component" value="Unassembled WGS sequence"/>
</dbReference>
<keyword evidence="2 5" id="KW-0378">Hydrolase</keyword>
<evidence type="ECO:0000256" key="4">
    <source>
        <dbReference type="ARBA" id="ARBA00022840"/>
    </source>
</evidence>
<evidence type="ECO:0000256" key="2">
    <source>
        <dbReference type="ARBA" id="ARBA00022801"/>
    </source>
</evidence>
<evidence type="ECO:0000256" key="6">
    <source>
        <dbReference type="SAM" id="MobiDB-lite"/>
    </source>
</evidence>
<dbReference type="InterPro" id="IPR014016">
    <property type="entry name" value="UvrD-like_ATP-bd"/>
</dbReference>
<dbReference type="GO" id="GO:0016787">
    <property type="term" value="F:hydrolase activity"/>
    <property type="evidence" value="ECO:0007669"/>
    <property type="project" value="UniProtKB-UniRule"/>
</dbReference>
<dbReference type="PANTHER" id="PTHR21529:SF4">
    <property type="entry name" value="TPR AND ANKYRIN REPEAT-CONTAINING PROTEIN 1"/>
    <property type="match status" value="1"/>
</dbReference>
<dbReference type="GO" id="GO:0005524">
    <property type="term" value="F:ATP binding"/>
    <property type="evidence" value="ECO:0007669"/>
    <property type="project" value="UniProtKB-UniRule"/>
</dbReference>
<keyword evidence="4 5" id="KW-0067">ATP-binding</keyword>
<evidence type="ECO:0000313" key="8">
    <source>
        <dbReference type="EMBL" id="TFK22056.1"/>
    </source>
</evidence>
<reference evidence="8 9" key="1">
    <citation type="journal article" date="2019" name="Nat. Ecol. Evol.">
        <title>Megaphylogeny resolves global patterns of mushroom evolution.</title>
        <authorList>
            <person name="Varga T."/>
            <person name="Krizsan K."/>
            <person name="Foldi C."/>
            <person name="Dima B."/>
            <person name="Sanchez-Garcia M."/>
            <person name="Sanchez-Ramirez S."/>
            <person name="Szollosi G.J."/>
            <person name="Szarkandi J.G."/>
            <person name="Papp V."/>
            <person name="Albert L."/>
            <person name="Andreopoulos W."/>
            <person name="Angelini C."/>
            <person name="Antonin V."/>
            <person name="Barry K.W."/>
            <person name="Bougher N.L."/>
            <person name="Buchanan P."/>
            <person name="Buyck B."/>
            <person name="Bense V."/>
            <person name="Catcheside P."/>
            <person name="Chovatia M."/>
            <person name="Cooper J."/>
            <person name="Damon W."/>
            <person name="Desjardin D."/>
            <person name="Finy P."/>
            <person name="Geml J."/>
            <person name="Haridas S."/>
            <person name="Hughes K."/>
            <person name="Justo A."/>
            <person name="Karasinski D."/>
            <person name="Kautmanova I."/>
            <person name="Kiss B."/>
            <person name="Kocsube S."/>
            <person name="Kotiranta H."/>
            <person name="LaButti K.M."/>
            <person name="Lechner B.E."/>
            <person name="Liimatainen K."/>
            <person name="Lipzen A."/>
            <person name="Lukacs Z."/>
            <person name="Mihaltcheva S."/>
            <person name="Morgado L.N."/>
            <person name="Niskanen T."/>
            <person name="Noordeloos M.E."/>
            <person name="Ohm R.A."/>
            <person name="Ortiz-Santana B."/>
            <person name="Ovrebo C."/>
            <person name="Racz N."/>
            <person name="Riley R."/>
            <person name="Savchenko A."/>
            <person name="Shiryaev A."/>
            <person name="Soop K."/>
            <person name="Spirin V."/>
            <person name="Szebenyi C."/>
            <person name="Tomsovsky M."/>
            <person name="Tulloss R.E."/>
            <person name="Uehling J."/>
            <person name="Grigoriev I.V."/>
            <person name="Vagvolgyi C."/>
            <person name="Papp T."/>
            <person name="Martin F.M."/>
            <person name="Miettinen O."/>
            <person name="Hibbett D.S."/>
            <person name="Nagy L.G."/>
        </authorList>
    </citation>
    <scope>NUCLEOTIDE SEQUENCE [LARGE SCALE GENOMIC DNA]</scope>
    <source>
        <strain evidence="8 9">CBS 121175</strain>
    </source>
</reference>
<evidence type="ECO:0000256" key="5">
    <source>
        <dbReference type="PROSITE-ProRule" id="PRU00560"/>
    </source>
</evidence>
<dbReference type="Gene3D" id="1.25.40.10">
    <property type="entry name" value="Tetratricopeptide repeat domain"/>
    <property type="match status" value="1"/>
</dbReference>
<feature type="region of interest" description="Disordered" evidence="6">
    <location>
        <begin position="1913"/>
        <end position="1974"/>
    </location>
</feature>
<keyword evidence="3 5" id="KW-0347">Helicase</keyword>
<dbReference type="OrthoDB" id="3156807at2759"/>
<dbReference type="SUPFAM" id="SSF52540">
    <property type="entry name" value="P-loop containing nucleoside triphosphate hydrolases"/>
    <property type="match status" value="1"/>
</dbReference>
<dbReference type="EMBL" id="ML210251">
    <property type="protein sequence ID" value="TFK22056.1"/>
    <property type="molecule type" value="Genomic_DNA"/>
</dbReference>
<dbReference type="InterPro" id="IPR011990">
    <property type="entry name" value="TPR-like_helical_dom_sf"/>
</dbReference>
<dbReference type="InterPro" id="IPR039904">
    <property type="entry name" value="TRANK1"/>
</dbReference>
<feature type="domain" description="UvrD-like helicase ATP-binding" evidence="7">
    <location>
        <begin position="481"/>
        <end position="857"/>
    </location>
</feature>
<name>A0A5C3KP72_COPMA</name>
<evidence type="ECO:0000313" key="9">
    <source>
        <dbReference type="Proteomes" id="UP000307440"/>
    </source>
</evidence>
<feature type="compositionally biased region" description="Basic and acidic residues" evidence="6">
    <location>
        <begin position="1931"/>
        <end position="1940"/>
    </location>
</feature>
<evidence type="ECO:0000256" key="3">
    <source>
        <dbReference type="ARBA" id="ARBA00022806"/>
    </source>
</evidence>
<dbReference type="STRING" id="230819.A0A5C3KP72"/>
<feature type="region of interest" description="Disordered" evidence="6">
    <location>
        <begin position="149"/>
        <end position="176"/>
    </location>
</feature>
<gene>
    <name evidence="8" type="ORF">FA15DRAFT_706710</name>
</gene>
<dbReference type="InterPro" id="IPR027417">
    <property type="entry name" value="P-loop_NTPase"/>
</dbReference>
<protein>
    <recommendedName>
        <fullName evidence="7">UvrD-like helicase ATP-binding domain-containing protein</fullName>
    </recommendedName>
</protein>